<dbReference type="InterPro" id="IPR005467">
    <property type="entry name" value="His_kinase_dom"/>
</dbReference>
<comment type="catalytic activity">
    <reaction evidence="1">
        <text>ATP + protein L-histidine = ADP + protein N-phospho-L-histidine.</text>
        <dbReference type="EC" id="2.7.13.3"/>
    </reaction>
</comment>
<dbReference type="InterPro" id="IPR003661">
    <property type="entry name" value="HisK_dim/P_dom"/>
</dbReference>
<dbReference type="GO" id="GO:0000155">
    <property type="term" value="F:phosphorelay sensor kinase activity"/>
    <property type="evidence" value="ECO:0007669"/>
    <property type="project" value="InterPro"/>
</dbReference>
<sequence length="773" mass="82455">MRRHQAAVLVLDGSGHGTDLATQLTESGWESSHVATLDAAATALDERAVDLVCCGTPDDGDVIAGIETVTRVAPTTPVVALVDPETDVTATAVLDAGAVDAVCAAGPTDEWYPLLTRRLDAAHSTVPESLSRAVIDRLAAERDGLICLFDENRRHHIVAGGTDDEAGLDPGRFDGTTLDAVGLDPAVSTQLRANYHAACDGETRSRTVQLDGQLFTVETEPIGPAEAGFGLATYAPAATAEAFGADDETTRARVDRLHETVAALDDRSEVDAVCEFVVERAVELFAADACGIAELDEGVLASVAATAERPYQFDGRLEAGDGLAGRTIERQETIAVADVTDEFGPENGDELDSEDGDELDLRRADEFDAGTTPYRSVLSIPMGPDGVFQLFSTEVDAFAPVDRVLCELLVAYATHAVARVRFERALTRERDRFAALFQNIPDAAIQYEVVDGEPTIESVNSAFVRLFGFEPDVAVGSSVVETVVPADERDDARRLYDEVLEGNRVDAEVDRLTDDGVAPFLLRSVPIPADGDDQHGYFIYTDISTLVQREQELERQNERLDAFASIVSHDLRNPLSIAEGYLQTAIESGDVDNLTIVDEELDRMRRMIEDLLTLARDGEAIGALEPVELATVVEAAWGGVDTADGSLTIGSLPTVEGDPDRLRQLFENLFRNAALHGGDDVAVDVDTFDEGIYVADDGPGVPDDLKDEILDAGVSTAKGDGGTGFGLAIVTQIASAHGWTVTVEDSTSGGARFELRLQPDEDSQAGAPTGAVR</sequence>
<dbReference type="SMART" id="SM00065">
    <property type="entry name" value="GAF"/>
    <property type="match status" value="1"/>
</dbReference>
<dbReference type="Gene3D" id="1.10.287.130">
    <property type="match status" value="1"/>
</dbReference>
<dbReference type="CDD" id="cd00082">
    <property type="entry name" value="HisKA"/>
    <property type="match status" value="1"/>
</dbReference>
<dbReference type="PATRIC" id="fig|1227490.4.peg.1029"/>
<dbReference type="InterPro" id="IPR003594">
    <property type="entry name" value="HATPase_dom"/>
</dbReference>
<evidence type="ECO:0000259" key="7">
    <source>
        <dbReference type="PROSITE" id="PS50109"/>
    </source>
</evidence>
<dbReference type="EC" id="2.7.13.3" evidence="2"/>
<keyword evidence="6" id="KW-0902">Two-component regulatory system</keyword>
<dbReference type="InterPro" id="IPR036097">
    <property type="entry name" value="HisK_dim/P_sf"/>
</dbReference>
<dbReference type="InterPro" id="IPR029016">
    <property type="entry name" value="GAF-like_dom_sf"/>
</dbReference>
<dbReference type="SUPFAM" id="SSF52172">
    <property type="entry name" value="CheY-like"/>
    <property type="match status" value="1"/>
</dbReference>
<dbReference type="Gene3D" id="3.30.450.40">
    <property type="match status" value="1"/>
</dbReference>
<keyword evidence="3" id="KW-0597">Phosphoprotein</keyword>
<dbReference type="OrthoDB" id="8127at2157"/>
<evidence type="ECO:0000256" key="3">
    <source>
        <dbReference type="ARBA" id="ARBA00022553"/>
    </source>
</evidence>
<dbReference type="InterPro" id="IPR036890">
    <property type="entry name" value="HATPase_C_sf"/>
</dbReference>
<dbReference type="RefSeq" id="WP_007698837.1">
    <property type="nucleotide sequence ID" value="NZ_AOIQ01000009.1"/>
</dbReference>
<dbReference type="Pfam" id="PF00512">
    <property type="entry name" value="HisKA"/>
    <property type="match status" value="1"/>
</dbReference>
<dbReference type="PANTHER" id="PTHR43711">
    <property type="entry name" value="TWO-COMPONENT HISTIDINE KINASE"/>
    <property type="match status" value="1"/>
</dbReference>
<dbReference type="Proteomes" id="UP000011560">
    <property type="component" value="Unassembled WGS sequence"/>
</dbReference>
<dbReference type="EMBL" id="AOIQ01000009">
    <property type="protein sequence ID" value="ELZ12159.1"/>
    <property type="molecule type" value="Genomic_DNA"/>
</dbReference>
<dbReference type="Gene3D" id="3.30.450.20">
    <property type="entry name" value="PAS domain"/>
    <property type="match status" value="1"/>
</dbReference>
<keyword evidence="5 9" id="KW-0418">Kinase</keyword>
<dbReference type="PANTHER" id="PTHR43711:SF1">
    <property type="entry name" value="HISTIDINE KINASE 1"/>
    <property type="match status" value="1"/>
</dbReference>
<dbReference type="PROSITE" id="PS50112">
    <property type="entry name" value="PAS"/>
    <property type="match status" value="1"/>
</dbReference>
<name>M0BR49_9EURY</name>
<evidence type="ECO:0000256" key="2">
    <source>
        <dbReference type="ARBA" id="ARBA00012438"/>
    </source>
</evidence>
<evidence type="ECO:0000256" key="4">
    <source>
        <dbReference type="ARBA" id="ARBA00022679"/>
    </source>
</evidence>
<comment type="caution">
    <text evidence="9">The sequence shown here is derived from an EMBL/GenBank/DDBJ whole genome shotgun (WGS) entry which is preliminary data.</text>
</comment>
<feature type="domain" description="Histidine kinase" evidence="7">
    <location>
        <begin position="566"/>
        <end position="761"/>
    </location>
</feature>
<accession>M0BR49</accession>
<dbReference type="CDD" id="cd00130">
    <property type="entry name" value="PAS"/>
    <property type="match status" value="1"/>
</dbReference>
<gene>
    <name evidence="9" type="ORF">C479_05108</name>
</gene>
<dbReference type="NCBIfam" id="TIGR00229">
    <property type="entry name" value="sensory_box"/>
    <property type="match status" value="1"/>
</dbReference>
<dbReference type="InterPro" id="IPR000014">
    <property type="entry name" value="PAS"/>
</dbReference>
<dbReference type="STRING" id="1227490.C479_05108"/>
<dbReference type="SMART" id="SM00091">
    <property type="entry name" value="PAS"/>
    <property type="match status" value="1"/>
</dbReference>
<dbReference type="SUPFAM" id="SSF55781">
    <property type="entry name" value="GAF domain-like"/>
    <property type="match status" value="1"/>
</dbReference>
<dbReference type="InterPro" id="IPR035965">
    <property type="entry name" value="PAS-like_dom_sf"/>
</dbReference>
<dbReference type="AlphaFoldDB" id="M0BR49"/>
<dbReference type="InterPro" id="IPR003018">
    <property type="entry name" value="GAF"/>
</dbReference>
<dbReference type="Pfam" id="PF02518">
    <property type="entry name" value="HATPase_c"/>
    <property type="match status" value="1"/>
</dbReference>
<dbReference type="PROSITE" id="PS50109">
    <property type="entry name" value="HIS_KIN"/>
    <property type="match status" value="1"/>
</dbReference>
<dbReference type="SUPFAM" id="SSF55785">
    <property type="entry name" value="PYP-like sensor domain (PAS domain)"/>
    <property type="match status" value="1"/>
</dbReference>
<dbReference type="SUPFAM" id="SSF55874">
    <property type="entry name" value="ATPase domain of HSP90 chaperone/DNA topoisomerase II/histidine kinase"/>
    <property type="match status" value="1"/>
</dbReference>
<keyword evidence="4" id="KW-0808">Transferase</keyword>
<evidence type="ECO:0000256" key="1">
    <source>
        <dbReference type="ARBA" id="ARBA00000085"/>
    </source>
</evidence>
<evidence type="ECO:0000313" key="10">
    <source>
        <dbReference type="Proteomes" id="UP000011560"/>
    </source>
</evidence>
<feature type="domain" description="PAS" evidence="8">
    <location>
        <begin position="449"/>
        <end position="503"/>
    </location>
</feature>
<dbReference type="SMART" id="SM00388">
    <property type="entry name" value="HisKA"/>
    <property type="match status" value="1"/>
</dbReference>
<evidence type="ECO:0000259" key="8">
    <source>
        <dbReference type="PROSITE" id="PS50112"/>
    </source>
</evidence>
<organism evidence="9 10">
    <name type="scientific">Halovivax asiaticus JCM 14624</name>
    <dbReference type="NCBI Taxonomy" id="1227490"/>
    <lineage>
        <taxon>Archaea</taxon>
        <taxon>Methanobacteriati</taxon>
        <taxon>Methanobacteriota</taxon>
        <taxon>Stenosarchaea group</taxon>
        <taxon>Halobacteria</taxon>
        <taxon>Halobacteriales</taxon>
        <taxon>Natrialbaceae</taxon>
        <taxon>Halovivax</taxon>
    </lineage>
</organism>
<proteinExistence type="predicted"/>
<dbReference type="InterPro" id="IPR050736">
    <property type="entry name" value="Sensor_HK_Regulatory"/>
</dbReference>
<dbReference type="InterPro" id="IPR011006">
    <property type="entry name" value="CheY-like_superfamily"/>
</dbReference>
<dbReference type="Pfam" id="PF08448">
    <property type="entry name" value="PAS_4"/>
    <property type="match status" value="1"/>
</dbReference>
<evidence type="ECO:0000256" key="5">
    <source>
        <dbReference type="ARBA" id="ARBA00022777"/>
    </source>
</evidence>
<keyword evidence="10" id="KW-1185">Reference proteome</keyword>
<dbReference type="Gene3D" id="3.30.565.10">
    <property type="entry name" value="Histidine kinase-like ATPase, C-terminal domain"/>
    <property type="match status" value="1"/>
</dbReference>
<reference evidence="9 10" key="1">
    <citation type="journal article" date="2014" name="PLoS Genet.">
        <title>Phylogenetically driven sequencing of extremely halophilic archaea reveals strategies for static and dynamic osmo-response.</title>
        <authorList>
            <person name="Becker E.A."/>
            <person name="Seitzer P.M."/>
            <person name="Tritt A."/>
            <person name="Larsen D."/>
            <person name="Krusor M."/>
            <person name="Yao A.I."/>
            <person name="Wu D."/>
            <person name="Madern D."/>
            <person name="Eisen J.A."/>
            <person name="Darling A.E."/>
            <person name="Facciotti M.T."/>
        </authorList>
    </citation>
    <scope>NUCLEOTIDE SEQUENCE [LARGE SCALE GENOMIC DNA]</scope>
    <source>
        <strain evidence="9 10">JCM 14624</strain>
    </source>
</reference>
<evidence type="ECO:0000256" key="6">
    <source>
        <dbReference type="ARBA" id="ARBA00023012"/>
    </source>
</evidence>
<evidence type="ECO:0000313" key="9">
    <source>
        <dbReference type="EMBL" id="ELZ12159.1"/>
    </source>
</evidence>
<dbReference type="InterPro" id="IPR013656">
    <property type="entry name" value="PAS_4"/>
</dbReference>
<dbReference type="SUPFAM" id="SSF47384">
    <property type="entry name" value="Homodimeric domain of signal transducing histidine kinase"/>
    <property type="match status" value="1"/>
</dbReference>
<dbReference type="InterPro" id="IPR004358">
    <property type="entry name" value="Sig_transdc_His_kin-like_C"/>
</dbReference>
<protein>
    <recommendedName>
        <fullName evidence="2">histidine kinase</fullName>
        <ecNumber evidence="2">2.7.13.3</ecNumber>
    </recommendedName>
</protein>
<dbReference type="PRINTS" id="PR00344">
    <property type="entry name" value="BCTRLSENSOR"/>
</dbReference>
<dbReference type="SMART" id="SM00387">
    <property type="entry name" value="HATPase_c"/>
    <property type="match status" value="1"/>
</dbReference>